<evidence type="ECO:0000256" key="11">
    <source>
        <dbReference type="PIRSR" id="PIRSR610347-3"/>
    </source>
</evidence>
<evidence type="ECO:0000256" key="3">
    <source>
        <dbReference type="ARBA" id="ARBA00022722"/>
    </source>
</evidence>
<keyword evidence="14" id="KW-1185">Reference proteome</keyword>
<evidence type="ECO:0000256" key="8">
    <source>
        <dbReference type="ARBA" id="ARBA00023242"/>
    </source>
</evidence>
<name>A0AAD7AZS9_9AGAR</name>
<dbReference type="GO" id="GO:0006281">
    <property type="term" value="P:DNA repair"/>
    <property type="evidence" value="ECO:0007669"/>
    <property type="project" value="UniProtKB-KW"/>
</dbReference>
<feature type="binding site" evidence="10">
    <location>
        <position position="215"/>
    </location>
    <ligand>
        <name>substrate</name>
    </ligand>
</feature>
<evidence type="ECO:0000256" key="10">
    <source>
        <dbReference type="PIRSR" id="PIRSR610347-2"/>
    </source>
</evidence>
<dbReference type="Pfam" id="PF06087">
    <property type="entry name" value="Tyr-DNA_phospho"/>
    <property type="match status" value="1"/>
</dbReference>
<gene>
    <name evidence="13" type="ORF">FB45DRAFT_463824</name>
</gene>
<dbReference type="GO" id="GO:0004527">
    <property type="term" value="F:exonuclease activity"/>
    <property type="evidence" value="ECO:0007669"/>
    <property type="project" value="UniProtKB-KW"/>
</dbReference>
<keyword evidence="5" id="KW-0378">Hydrolase</keyword>
<protein>
    <submittedName>
        <fullName evidence="13">Tyrosyl-DNA phosphodiesterase-domain-containing protein</fullName>
    </submittedName>
</protein>
<evidence type="ECO:0000313" key="13">
    <source>
        <dbReference type="EMBL" id="KAJ7605894.1"/>
    </source>
</evidence>
<sequence length="534" mass="60841">MDEQEMEERNREPAFVPVTLSSGTQKRAATSSEPNDADRPKKKPKLEETKEEKRKRRAAKLAADLRKTNQDIMSKALNRAHLPMIYRGGALRLTRTPGRDRVNTVRLEELIHPNELEAAFVFAFCIAGPVFFQNFPLKTTSNHRLDCQVVVGTDLYMDQDAFIFSKTQRPEGQKRLSKEDFERVERASHLGYKDLYGENFHAFHPYMSSGCAHSKILILVYPGFMRLVITSANLLNSDTEYGDNHYYIQDFPALSLEAARSYEKPQLQTDLCAHLQDLGCPKEFWRPYLKKHVFDFSEAKVHLVTSKPGSHSKENSEAYGQLRLRSIVRDHILSDDNVPKMEFEVCVGSVGRLENETFVKNMLESCSGGLQKHVERQPALKMVFPTLSDVKECNIHGQLASSNIGSHIQDFSALPNAMKEIFYHYKSKDLGCLFHMKLILALRAGHPKELPLYAYVGSHNFSKSAWGSAVPQKDKRAKKEGWGELRLEGMTNFECGVVVPGEWVVPMLETGEWEELVPYVRPSPENIPTWRTSF</sequence>
<evidence type="ECO:0000313" key="14">
    <source>
        <dbReference type="Proteomes" id="UP001221142"/>
    </source>
</evidence>
<evidence type="ECO:0000256" key="9">
    <source>
        <dbReference type="PIRSR" id="PIRSR610347-1"/>
    </source>
</evidence>
<feature type="active site" description="Proton donor/acceptor" evidence="9">
    <location>
        <position position="435"/>
    </location>
</feature>
<comment type="subcellular location">
    <subcellularLocation>
        <location evidence="1">Nucleus</location>
    </subcellularLocation>
</comment>
<dbReference type="Proteomes" id="UP001221142">
    <property type="component" value="Unassembled WGS sequence"/>
</dbReference>
<dbReference type="GO" id="GO:0003690">
    <property type="term" value="F:double-stranded DNA binding"/>
    <property type="evidence" value="ECO:0007669"/>
    <property type="project" value="TreeGrafter"/>
</dbReference>
<dbReference type="InterPro" id="IPR010347">
    <property type="entry name" value="Tdp1"/>
</dbReference>
<dbReference type="GO" id="GO:0017005">
    <property type="term" value="F:3'-tyrosyl-DNA phosphodiesterase activity"/>
    <property type="evidence" value="ECO:0007669"/>
    <property type="project" value="TreeGrafter"/>
</dbReference>
<comment type="similarity">
    <text evidence="2">Belongs to the tyrosyl-DNA phosphodiesterase family.</text>
</comment>
<dbReference type="GO" id="GO:0003697">
    <property type="term" value="F:single-stranded DNA binding"/>
    <property type="evidence" value="ECO:0007669"/>
    <property type="project" value="TreeGrafter"/>
</dbReference>
<dbReference type="GO" id="GO:0005634">
    <property type="term" value="C:nucleus"/>
    <property type="evidence" value="ECO:0007669"/>
    <property type="project" value="UniProtKB-SubCell"/>
</dbReference>
<feature type="binding site" evidence="10">
    <location>
        <position position="437"/>
    </location>
    <ligand>
        <name>substrate</name>
    </ligand>
</feature>
<proteinExistence type="inferred from homology"/>
<keyword evidence="7" id="KW-0234">DNA repair</keyword>
<comment type="caution">
    <text evidence="13">The sequence shown here is derived from an EMBL/GenBank/DDBJ whole genome shotgun (WGS) entry which is preliminary data.</text>
</comment>
<evidence type="ECO:0000256" key="12">
    <source>
        <dbReference type="SAM" id="MobiDB-lite"/>
    </source>
</evidence>
<dbReference type="SUPFAM" id="SSF56024">
    <property type="entry name" value="Phospholipase D/nuclease"/>
    <property type="match status" value="2"/>
</dbReference>
<dbReference type="PANTHER" id="PTHR12415">
    <property type="entry name" value="TYROSYL-DNA PHOSPHODIESTERASE 1"/>
    <property type="match status" value="1"/>
</dbReference>
<keyword evidence="4" id="KW-0227">DNA damage</keyword>
<feature type="active site" description="Nucleophile" evidence="9">
    <location>
        <position position="213"/>
    </location>
</feature>
<dbReference type="PANTHER" id="PTHR12415:SF0">
    <property type="entry name" value="TYROSYL-DNA PHOSPHODIESTERASE 1"/>
    <property type="match status" value="1"/>
</dbReference>
<evidence type="ECO:0000256" key="6">
    <source>
        <dbReference type="ARBA" id="ARBA00022839"/>
    </source>
</evidence>
<evidence type="ECO:0000256" key="2">
    <source>
        <dbReference type="ARBA" id="ARBA00010205"/>
    </source>
</evidence>
<keyword evidence="6" id="KW-0269">Exonuclease</keyword>
<organism evidence="13 14">
    <name type="scientific">Roridomyces roridus</name>
    <dbReference type="NCBI Taxonomy" id="1738132"/>
    <lineage>
        <taxon>Eukaryota</taxon>
        <taxon>Fungi</taxon>
        <taxon>Dikarya</taxon>
        <taxon>Basidiomycota</taxon>
        <taxon>Agaricomycotina</taxon>
        <taxon>Agaricomycetes</taxon>
        <taxon>Agaricomycetidae</taxon>
        <taxon>Agaricales</taxon>
        <taxon>Marasmiineae</taxon>
        <taxon>Mycenaceae</taxon>
        <taxon>Roridomyces</taxon>
    </lineage>
</organism>
<feature type="compositionally biased region" description="Polar residues" evidence="12">
    <location>
        <begin position="19"/>
        <end position="34"/>
    </location>
</feature>
<keyword evidence="3" id="KW-0540">Nuclease</keyword>
<dbReference type="AlphaFoldDB" id="A0AAD7AZS9"/>
<feature type="site" description="Interaction with DNA" evidence="11">
    <location>
        <position position="462"/>
    </location>
</feature>
<dbReference type="EMBL" id="JARKIF010000066">
    <property type="protein sequence ID" value="KAJ7605894.1"/>
    <property type="molecule type" value="Genomic_DNA"/>
</dbReference>
<dbReference type="Gene3D" id="3.30.870.10">
    <property type="entry name" value="Endonuclease Chain A"/>
    <property type="match status" value="2"/>
</dbReference>
<evidence type="ECO:0000256" key="5">
    <source>
        <dbReference type="ARBA" id="ARBA00022801"/>
    </source>
</evidence>
<keyword evidence="8" id="KW-0539">Nucleus</keyword>
<feature type="region of interest" description="Disordered" evidence="12">
    <location>
        <begin position="1"/>
        <end position="55"/>
    </location>
</feature>
<evidence type="ECO:0000256" key="1">
    <source>
        <dbReference type="ARBA" id="ARBA00004123"/>
    </source>
</evidence>
<evidence type="ECO:0000256" key="4">
    <source>
        <dbReference type="ARBA" id="ARBA00022763"/>
    </source>
</evidence>
<evidence type="ECO:0000256" key="7">
    <source>
        <dbReference type="ARBA" id="ARBA00023204"/>
    </source>
</evidence>
<accession>A0AAD7AZS9</accession>
<reference evidence="13" key="1">
    <citation type="submission" date="2023-03" db="EMBL/GenBank/DDBJ databases">
        <title>Massive genome expansion in bonnet fungi (Mycena s.s.) driven by repeated elements and novel gene families across ecological guilds.</title>
        <authorList>
            <consortium name="Lawrence Berkeley National Laboratory"/>
            <person name="Harder C.B."/>
            <person name="Miyauchi S."/>
            <person name="Viragh M."/>
            <person name="Kuo A."/>
            <person name="Thoen E."/>
            <person name="Andreopoulos B."/>
            <person name="Lu D."/>
            <person name="Skrede I."/>
            <person name="Drula E."/>
            <person name="Henrissat B."/>
            <person name="Morin E."/>
            <person name="Kohler A."/>
            <person name="Barry K."/>
            <person name="LaButti K."/>
            <person name="Morin E."/>
            <person name="Salamov A."/>
            <person name="Lipzen A."/>
            <person name="Mereny Z."/>
            <person name="Hegedus B."/>
            <person name="Baldrian P."/>
            <person name="Stursova M."/>
            <person name="Weitz H."/>
            <person name="Taylor A."/>
            <person name="Grigoriev I.V."/>
            <person name="Nagy L.G."/>
            <person name="Martin F."/>
            <person name="Kauserud H."/>
        </authorList>
    </citation>
    <scope>NUCLEOTIDE SEQUENCE</scope>
    <source>
        <strain evidence="13">9284</strain>
    </source>
</reference>